<feature type="domain" description="Acyltransferase 3" evidence="2">
    <location>
        <begin position="91"/>
        <end position="468"/>
    </location>
</feature>
<dbReference type="OrthoDB" id="5819582at2759"/>
<dbReference type="InterPro" id="IPR050879">
    <property type="entry name" value="Acyltransferase_3"/>
</dbReference>
<dbReference type="Proteomes" id="UP000700596">
    <property type="component" value="Unassembled WGS sequence"/>
</dbReference>
<evidence type="ECO:0000259" key="2">
    <source>
        <dbReference type="Pfam" id="PF01757"/>
    </source>
</evidence>
<proteinExistence type="predicted"/>
<gene>
    <name evidence="3" type="ORF">B0J11DRAFT_476134</name>
</gene>
<dbReference type="GO" id="GO:0016747">
    <property type="term" value="F:acyltransferase activity, transferring groups other than amino-acyl groups"/>
    <property type="evidence" value="ECO:0007669"/>
    <property type="project" value="InterPro"/>
</dbReference>
<feature type="transmembrane region" description="Helical" evidence="1">
    <location>
        <begin position="391"/>
        <end position="409"/>
    </location>
</feature>
<dbReference type="PANTHER" id="PTHR23028:SF134">
    <property type="entry name" value="PUTATIVE (AFU_ORTHOLOGUE AFUA_4G08520)-RELATED"/>
    <property type="match status" value="1"/>
</dbReference>
<keyword evidence="3" id="KW-0012">Acyltransferase</keyword>
<reference evidence="3" key="1">
    <citation type="journal article" date="2021" name="Nat. Commun.">
        <title>Genetic determinants of endophytism in the Arabidopsis root mycobiome.</title>
        <authorList>
            <person name="Mesny F."/>
            <person name="Miyauchi S."/>
            <person name="Thiergart T."/>
            <person name="Pickel B."/>
            <person name="Atanasova L."/>
            <person name="Karlsson M."/>
            <person name="Huettel B."/>
            <person name="Barry K.W."/>
            <person name="Haridas S."/>
            <person name="Chen C."/>
            <person name="Bauer D."/>
            <person name="Andreopoulos W."/>
            <person name="Pangilinan J."/>
            <person name="LaButti K."/>
            <person name="Riley R."/>
            <person name="Lipzen A."/>
            <person name="Clum A."/>
            <person name="Drula E."/>
            <person name="Henrissat B."/>
            <person name="Kohler A."/>
            <person name="Grigoriev I.V."/>
            <person name="Martin F.M."/>
            <person name="Hacquard S."/>
        </authorList>
    </citation>
    <scope>NUCLEOTIDE SEQUENCE</scope>
    <source>
        <strain evidence="3">MPI-CAGE-CH-0243</strain>
    </source>
</reference>
<feature type="transmembrane region" description="Helical" evidence="1">
    <location>
        <begin position="189"/>
        <end position="213"/>
    </location>
</feature>
<accession>A0A9P9EII0</accession>
<feature type="transmembrane region" description="Helical" evidence="1">
    <location>
        <begin position="139"/>
        <end position="160"/>
    </location>
</feature>
<name>A0A9P9EII0_9PLEO</name>
<evidence type="ECO:0000313" key="4">
    <source>
        <dbReference type="Proteomes" id="UP000700596"/>
    </source>
</evidence>
<protein>
    <submittedName>
        <fullName evidence="3">Acyltransferase family-domain-containing protein</fullName>
    </submittedName>
</protein>
<organism evidence="3 4">
    <name type="scientific">Dendryphion nanum</name>
    <dbReference type="NCBI Taxonomy" id="256645"/>
    <lineage>
        <taxon>Eukaryota</taxon>
        <taxon>Fungi</taxon>
        <taxon>Dikarya</taxon>
        <taxon>Ascomycota</taxon>
        <taxon>Pezizomycotina</taxon>
        <taxon>Dothideomycetes</taxon>
        <taxon>Pleosporomycetidae</taxon>
        <taxon>Pleosporales</taxon>
        <taxon>Torulaceae</taxon>
        <taxon>Dendryphion</taxon>
    </lineage>
</organism>
<keyword evidence="1" id="KW-1133">Transmembrane helix</keyword>
<dbReference type="InterPro" id="IPR002656">
    <property type="entry name" value="Acyl_transf_3_dom"/>
</dbReference>
<sequence length="504" mass="57421">MDAPRQFQTNGGFHICQLAWNNGLSNEKPHKSIGVASGKVANDIMGLPPPSARGLPGLIGFFRRTLQLLIPSFLMSNSHQQDQHKQRPTDFLDGMRGYAAYIVAVYHYSTEAYLNMEIGYGGNNGVNDYWITQLPFIRLFISGRFCVHVFFVISGFSISLKSLKLVRSGSYSGLAEAMASAIFRRAGRLYLPCLPILVITMILGHVGAGNFVFRGGFPRALYNVPPRFDSFMEQVWHLITEVFKWADPFREKKYFIRYSTQLWTIPWEFRSSLVSLLVVLGLAKVRSTMRIIIIAVMAIYCHMLARTAAALFLEGTILAELHLIRQDWISQTGNLEPETKRQKAWNIGFFVLGLYFASYPSKEGGKAMYWSVYNYIAIDLFKLKEPAPYELVTSIGAVLLVWVVSRSPTLQRPFTTRLAKYLGNISFALYLVHATILVWFGYANMNFFWWITGKDTTFTYALGHILTIVSQTVILVWVADIYWRFVDVPSVKLMRRLEEKYTCA</sequence>
<evidence type="ECO:0000313" key="3">
    <source>
        <dbReference type="EMBL" id="KAH7138475.1"/>
    </source>
</evidence>
<keyword evidence="1" id="KW-0472">Membrane</keyword>
<dbReference type="AlphaFoldDB" id="A0A9P9EII0"/>
<keyword evidence="1" id="KW-0812">Transmembrane</keyword>
<feature type="transmembrane region" description="Helical" evidence="1">
    <location>
        <begin position="289"/>
        <end position="313"/>
    </location>
</feature>
<evidence type="ECO:0000256" key="1">
    <source>
        <dbReference type="SAM" id="Phobius"/>
    </source>
</evidence>
<dbReference type="EMBL" id="JAGMWT010000001">
    <property type="protein sequence ID" value="KAH7138475.1"/>
    <property type="molecule type" value="Genomic_DNA"/>
</dbReference>
<keyword evidence="4" id="KW-1185">Reference proteome</keyword>
<dbReference type="Pfam" id="PF01757">
    <property type="entry name" value="Acyl_transf_3"/>
    <property type="match status" value="1"/>
</dbReference>
<feature type="transmembrane region" description="Helical" evidence="1">
    <location>
        <begin position="462"/>
        <end position="486"/>
    </location>
</feature>
<keyword evidence="3" id="KW-0808">Transferase</keyword>
<dbReference type="PANTHER" id="PTHR23028">
    <property type="entry name" value="ACETYLTRANSFERASE"/>
    <property type="match status" value="1"/>
</dbReference>
<feature type="transmembrane region" description="Helical" evidence="1">
    <location>
        <begin position="421"/>
        <end position="442"/>
    </location>
</feature>
<comment type="caution">
    <text evidence="3">The sequence shown here is derived from an EMBL/GenBank/DDBJ whole genome shotgun (WGS) entry which is preliminary data.</text>
</comment>